<keyword evidence="9" id="KW-0862">Zinc</keyword>
<name>A0AAU9DAV0_9BACT</name>
<dbReference type="Proteomes" id="UP001348817">
    <property type="component" value="Chromosome"/>
</dbReference>
<comment type="subcellular location">
    <subcellularLocation>
        <location evidence="9">Cytoplasm</location>
    </subcellularLocation>
</comment>
<keyword evidence="15" id="KW-1185">Reference proteome</keyword>
<dbReference type="PROSITE" id="PS00603">
    <property type="entry name" value="TK_CELLULAR_TYPE"/>
    <property type="match status" value="1"/>
</dbReference>
<feature type="binding site" evidence="9">
    <location>
        <begin position="26"/>
        <end position="33"/>
    </location>
    <ligand>
        <name>ATP</name>
        <dbReference type="ChEBI" id="CHEBI:30616"/>
    </ligand>
</feature>
<dbReference type="GO" id="GO:0071897">
    <property type="term" value="P:DNA biosynthetic process"/>
    <property type="evidence" value="ECO:0007669"/>
    <property type="project" value="UniProtKB-KW"/>
</dbReference>
<dbReference type="PIRSF" id="PIRSF035805">
    <property type="entry name" value="TK_cell"/>
    <property type="match status" value="1"/>
</dbReference>
<keyword evidence="7 9" id="KW-0418">Kinase</keyword>
<dbReference type="GO" id="GO:0046104">
    <property type="term" value="P:thymidine metabolic process"/>
    <property type="evidence" value="ECO:0007669"/>
    <property type="project" value="TreeGrafter"/>
</dbReference>
<organism evidence="14 15">
    <name type="scientific">Fulvitalea axinellae</name>
    <dbReference type="NCBI Taxonomy" id="1182444"/>
    <lineage>
        <taxon>Bacteria</taxon>
        <taxon>Pseudomonadati</taxon>
        <taxon>Bacteroidota</taxon>
        <taxon>Cytophagia</taxon>
        <taxon>Cytophagales</taxon>
        <taxon>Persicobacteraceae</taxon>
        <taxon>Fulvitalea</taxon>
    </lineage>
</organism>
<dbReference type="RefSeq" id="WP_338391682.1">
    <property type="nucleotide sequence ID" value="NZ_AP025314.1"/>
</dbReference>
<dbReference type="AlphaFoldDB" id="A0AAU9DAV0"/>
<dbReference type="Gene3D" id="3.40.50.300">
    <property type="entry name" value="P-loop containing nucleotide triphosphate hydrolases"/>
    <property type="match status" value="1"/>
</dbReference>
<sequence>MFVEPNLGNPSAENEKSTGWIEVVCGSMFSGKTEELIRRLKRASLAQQKVEIFKPAIDTRYDEEDIVSHNKNSIRSTPVEFARDITLLAQQSEVVGIDEVQFFDEGIVDVAVELADMGKRVIVAGLDMDFQGKPFGPVPALMSVAEFVTKVHAVCMNCGAVANYSYRLSESEQKVVLGEKDAYEARCRKCFNKGMNEKTRQNKTEAVSGKN</sequence>
<dbReference type="SUPFAM" id="SSF52540">
    <property type="entry name" value="P-loop containing nucleoside triphosphate hydrolases"/>
    <property type="match status" value="1"/>
</dbReference>
<dbReference type="FunFam" id="3.40.50.300:FF:000384">
    <property type="entry name" value="Thymidine kinase"/>
    <property type="match status" value="1"/>
</dbReference>
<dbReference type="PANTHER" id="PTHR11441:SF0">
    <property type="entry name" value="THYMIDINE KINASE, CYTOSOLIC"/>
    <property type="match status" value="1"/>
</dbReference>
<feature type="binding site" evidence="9">
    <location>
        <begin position="98"/>
        <end position="101"/>
    </location>
    <ligand>
        <name>ATP</name>
        <dbReference type="ChEBI" id="CHEBI:30616"/>
    </ligand>
</feature>
<keyword evidence="5 9" id="KW-0808">Transferase</keyword>
<proteinExistence type="inferred from homology"/>
<keyword evidence="9" id="KW-0479">Metal-binding</keyword>
<feature type="binding site" evidence="9">
    <location>
        <position position="155"/>
    </location>
    <ligand>
        <name>Zn(2+)</name>
        <dbReference type="ChEBI" id="CHEBI:29105"/>
    </ligand>
</feature>
<evidence type="ECO:0000256" key="6">
    <source>
        <dbReference type="ARBA" id="ARBA00022741"/>
    </source>
</evidence>
<feature type="binding site" evidence="9">
    <location>
        <position position="190"/>
    </location>
    <ligand>
        <name>Zn(2+)</name>
        <dbReference type="ChEBI" id="CHEBI:29105"/>
    </ligand>
</feature>
<evidence type="ECO:0000256" key="12">
    <source>
        <dbReference type="RuleBase" id="RU000544"/>
    </source>
</evidence>
<feature type="binding site" evidence="9">
    <location>
        <position position="187"/>
    </location>
    <ligand>
        <name>Zn(2+)</name>
        <dbReference type="ChEBI" id="CHEBI:29105"/>
    </ligand>
</feature>
<evidence type="ECO:0000256" key="8">
    <source>
        <dbReference type="ARBA" id="ARBA00022840"/>
    </source>
</evidence>
<dbReference type="PANTHER" id="PTHR11441">
    <property type="entry name" value="THYMIDINE KINASE"/>
    <property type="match status" value="1"/>
</dbReference>
<protein>
    <recommendedName>
        <fullName evidence="2 9">Thymidine kinase</fullName>
        <ecNumber evidence="2 9">2.7.1.21</ecNumber>
    </recommendedName>
</protein>
<evidence type="ECO:0000256" key="9">
    <source>
        <dbReference type="HAMAP-Rule" id="MF_00124"/>
    </source>
</evidence>
<gene>
    <name evidence="9 14" type="primary">tdk</name>
    <name evidence="14" type="ORF">FUAX_25380</name>
</gene>
<accession>A0AAU9DAV0</accession>
<comment type="similarity">
    <text evidence="1 9 13">Belongs to the thymidine kinase family.</text>
</comment>
<dbReference type="GO" id="GO:0008270">
    <property type="term" value="F:zinc ion binding"/>
    <property type="evidence" value="ECO:0007669"/>
    <property type="project" value="UniProtKB-UniRule"/>
</dbReference>
<feature type="binding site" evidence="11">
    <location>
        <position position="183"/>
    </location>
    <ligand>
        <name>substrate</name>
    </ligand>
</feature>
<evidence type="ECO:0000256" key="1">
    <source>
        <dbReference type="ARBA" id="ARBA00007587"/>
    </source>
</evidence>
<dbReference type="Pfam" id="PF00265">
    <property type="entry name" value="TK"/>
    <property type="match status" value="1"/>
</dbReference>
<comment type="catalytic activity">
    <reaction evidence="9 12">
        <text>thymidine + ATP = dTMP + ADP + H(+)</text>
        <dbReference type="Rhea" id="RHEA:19129"/>
        <dbReference type="ChEBI" id="CHEBI:15378"/>
        <dbReference type="ChEBI" id="CHEBI:17748"/>
        <dbReference type="ChEBI" id="CHEBI:30616"/>
        <dbReference type="ChEBI" id="CHEBI:63528"/>
        <dbReference type="ChEBI" id="CHEBI:456216"/>
        <dbReference type="EC" id="2.7.1.21"/>
    </reaction>
</comment>
<evidence type="ECO:0000256" key="11">
    <source>
        <dbReference type="PIRSR" id="PIRSR035805-2"/>
    </source>
</evidence>
<evidence type="ECO:0000256" key="10">
    <source>
        <dbReference type="PIRSR" id="PIRSR035805-1"/>
    </source>
</evidence>
<evidence type="ECO:0000256" key="5">
    <source>
        <dbReference type="ARBA" id="ARBA00022679"/>
    </source>
</evidence>
<evidence type="ECO:0000313" key="15">
    <source>
        <dbReference type="Proteomes" id="UP001348817"/>
    </source>
</evidence>
<keyword evidence="8 9" id="KW-0067">ATP-binding</keyword>
<dbReference type="InterPro" id="IPR001267">
    <property type="entry name" value="Thymidine_kinase"/>
</dbReference>
<dbReference type="GO" id="GO:0004797">
    <property type="term" value="F:thymidine kinase activity"/>
    <property type="evidence" value="ECO:0007669"/>
    <property type="project" value="UniProtKB-UniRule"/>
</dbReference>
<dbReference type="EMBL" id="AP025314">
    <property type="protein sequence ID" value="BDD10106.1"/>
    <property type="molecule type" value="Genomic_DNA"/>
</dbReference>
<dbReference type="GO" id="GO:0005829">
    <property type="term" value="C:cytosol"/>
    <property type="evidence" value="ECO:0007669"/>
    <property type="project" value="TreeGrafter"/>
</dbReference>
<feature type="active site" description="Proton acceptor" evidence="9 10">
    <location>
        <position position="99"/>
    </location>
</feature>
<dbReference type="NCBIfam" id="NF003296">
    <property type="entry name" value="PRK04296.1-1"/>
    <property type="match status" value="1"/>
</dbReference>
<evidence type="ECO:0000256" key="3">
    <source>
        <dbReference type="ARBA" id="ARBA00022490"/>
    </source>
</evidence>
<dbReference type="Gene3D" id="3.30.60.20">
    <property type="match status" value="1"/>
</dbReference>
<dbReference type="HAMAP" id="MF_00124">
    <property type="entry name" value="Thymidine_kinase"/>
    <property type="match status" value="1"/>
</dbReference>
<dbReference type="InterPro" id="IPR027417">
    <property type="entry name" value="P-loop_NTPase"/>
</dbReference>
<dbReference type="InterPro" id="IPR020633">
    <property type="entry name" value="Thymidine_kinase_CS"/>
</dbReference>
<reference evidence="14 15" key="1">
    <citation type="submission" date="2021-12" db="EMBL/GenBank/DDBJ databases">
        <title>Genome sequencing of bacteria with rrn-lacking chromosome and rrn-plasmid.</title>
        <authorList>
            <person name="Anda M."/>
            <person name="Iwasaki W."/>
        </authorList>
    </citation>
    <scope>NUCLEOTIDE SEQUENCE [LARGE SCALE GENOMIC DNA]</scope>
    <source>
        <strain evidence="14 15">DSM 100852</strain>
    </source>
</reference>
<evidence type="ECO:0000313" key="14">
    <source>
        <dbReference type="EMBL" id="BDD10106.1"/>
    </source>
</evidence>
<feature type="binding site" evidence="9">
    <location>
        <position position="158"/>
    </location>
    <ligand>
        <name>Zn(2+)</name>
        <dbReference type="ChEBI" id="CHEBI:29105"/>
    </ligand>
</feature>
<keyword evidence="4 9" id="KW-0237">DNA synthesis</keyword>
<evidence type="ECO:0000256" key="13">
    <source>
        <dbReference type="RuleBase" id="RU004165"/>
    </source>
</evidence>
<feature type="binding site" evidence="11">
    <location>
        <begin position="175"/>
        <end position="178"/>
    </location>
    <ligand>
        <name>substrate</name>
    </ligand>
</feature>
<keyword evidence="3 9" id="KW-0963">Cytoplasm</keyword>
<keyword evidence="6 9" id="KW-0547">Nucleotide-binding</keyword>
<dbReference type="KEGG" id="fax:FUAX_25380"/>
<evidence type="ECO:0000256" key="2">
    <source>
        <dbReference type="ARBA" id="ARBA00012118"/>
    </source>
</evidence>
<evidence type="ECO:0000256" key="7">
    <source>
        <dbReference type="ARBA" id="ARBA00022777"/>
    </source>
</evidence>
<dbReference type="SUPFAM" id="SSF57716">
    <property type="entry name" value="Glucocorticoid receptor-like (DNA-binding domain)"/>
    <property type="match status" value="1"/>
</dbReference>
<evidence type="ECO:0000256" key="4">
    <source>
        <dbReference type="ARBA" id="ARBA00022634"/>
    </source>
</evidence>
<dbReference type="EC" id="2.7.1.21" evidence="2 9"/>
<dbReference type="GO" id="GO:0005524">
    <property type="term" value="F:ATP binding"/>
    <property type="evidence" value="ECO:0007669"/>
    <property type="project" value="UniProtKB-UniRule"/>
</dbReference>
<comment type="subunit">
    <text evidence="9">Homotetramer.</text>
</comment>